<dbReference type="PANTHER" id="PTHR21621:SF0">
    <property type="entry name" value="BETA-CITRYLGLUTAMATE SYNTHASE B-RELATED"/>
    <property type="match status" value="1"/>
</dbReference>
<dbReference type="PANTHER" id="PTHR21621">
    <property type="entry name" value="RIBOSOMAL PROTEIN S6 MODIFICATION PROTEIN"/>
    <property type="match status" value="1"/>
</dbReference>
<dbReference type="SUPFAM" id="SSF56059">
    <property type="entry name" value="Glutathione synthetase ATP-binding domain-like"/>
    <property type="match status" value="1"/>
</dbReference>
<keyword evidence="3" id="KW-0436">Ligase</keyword>
<evidence type="ECO:0000313" key="3">
    <source>
        <dbReference type="EMBL" id="KKT48533.1"/>
    </source>
</evidence>
<organism evidence="3 4">
    <name type="scientific">Candidatus Collierbacteria bacterium GW2011_GWC2_44_18</name>
    <dbReference type="NCBI Taxonomy" id="1618392"/>
    <lineage>
        <taxon>Bacteria</taxon>
        <taxon>Candidatus Collieribacteriota</taxon>
    </lineage>
</organism>
<feature type="domain" description="ATP-grasp" evidence="2">
    <location>
        <begin position="102"/>
        <end position="297"/>
    </location>
</feature>
<dbReference type="STRING" id="1618392.UW41_C0025G0004"/>
<keyword evidence="1" id="KW-0547">Nucleotide-binding</keyword>
<gene>
    <name evidence="3" type="ORF">UW41_C0025G0004</name>
</gene>
<keyword evidence="1" id="KW-0067">ATP-binding</keyword>
<dbReference type="GO" id="GO:0005524">
    <property type="term" value="F:ATP binding"/>
    <property type="evidence" value="ECO:0007669"/>
    <property type="project" value="UniProtKB-UniRule"/>
</dbReference>
<evidence type="ECO:0000313" key="4">
    <source>
        <dbReference type="Proteomes" id="UP000034172"/>
    </source>
</evidence>
<dbReference type="GO" id="GO:0016879">
    <property type="term" value="F:ligase activity, forming carbon-nitrogen bonds"/>
    <property type="evidence" value="ECO:0007669"/>
    <property type="project" value="TreeGrafter"/>
</dbReference>
<dbReference type="Gene3D" id="3.30.1490.20">
    <property type="entry name" value="ATP-grasp fold, A domain"/>
    <property type="match status" value="1"/>
</dbReference>
<dbReference type="Gene3D" id="3.30.470.20">
    <property type="entry name" value="ATP-grasp fold, B domain"/>
    <property type="match status" value="1"/>
</dbReference>
<reference evidence="3 4" key="1">
    <citation type="journal article" date="2015" name="Nature">
        <title>rRNA introns, odd ribosomes, and small enigmatic genomes across a large radiation of phyla.</title>
        <authorList>
            <person name="Brown C.T."/>
            <person name="Hug L.A."/>
            <person name="Thomas B.C."/>
            <person name="Sharon I."/>
            <person name="Castelle C.J."/>
            <person name="Singh A."/>
            <person name="Wilkins M.J."/>
            <person name="Williams K.H."/>
            <person name="Banfield J.F."/>
        </authorList>
    </citation>
    <scope>NUCLEOTIDE SEQUENCE [LARGE SCALE GENOMIC DNA]</scope>
</reference>
<dbReference type="Proteomes" id="UP000034172">
    <property type="component" value="Unassembled WGS sequence"/>
</dbReference>
<proteinExistence type="predicted"/>
<evidence type="ECO:0000256" key="1">
    <source>
        <dbReference type="PROSITE-ProRule" id="PRU00409"/>
    </source>
</evidence>
<dbReference type="InterPro" id="IPR013651">
    <property type="entry name" value="ATP-grasp_RimK-type"/>
</dbReference>
<dbReference type="PROSITE" id="PS50975">
    <property type="entry name" value="ATP_GRASP"/>
    <property type="match status" value="1"/>
</dbReference>
<name>A0A0G1HPF6_9BACT</name>
<sequence>MKIAYLHRLTFDESEKRFQEEAVALGVELVPVKYRKLKMVGEKILFGEMDMKDFDGWYFRSVGSELEWSKLLQLYAKKHKVPVVDEYLLSEGPLRRFKSVMSWQLTEAGVLYPKSAYVESFKDLDKELETWILPVIVKLSAGGRHGMGTFWVRELADLEKLKHILEGRKEKAKLANKKAPIFRGFLVQEYIKNDGDYRVMTVGYKCIGGFKRQMKEEKLVLNKSQGKSLGIDLPSDVMETAEKAAKVLGVEVAGTDLVRSTETGKIYIIEVNEAPQFKVFEKRTKINAARKILEYCINKFRSHCELRSTEAISESGIAASPLAPRNDKRL</sequence>
<dbReference type="GO" id="GO:0046872">
    <property type="term" value="F:metal ion binding"/>
    <property type="evidence" value="ECO:0007669"/>
    <property type="project" value="InterPro"/>
</dbReference>
<dbReference type="InterPro" id="IPR011761">
    <property type="entry name" value="ATP-grasp"/>
</dbReference>
<comment type="caution">
    <text evidence="3">The sequence shown here is derived from an EMBL/GenBank/DDBJ whole genome shotgun (WGS) entry which is preliminary data.</text>
</comment>
<protein>
    <submittedName>
        <fullName evidence="3">Alpha-L-glutamate ligase, RimK family</fullName>
    </submittedName>
</protein>
<dbReference type="InterPro" id="IPR013815">
    <property type="entry name" value="ATP_grasp_subdomain_1"/>
</dbReference>
<dbReference type="GO" id="GO:0005737">
    <property type="term" value="C:cytoplasm"/>
    <property type="evidence" value="ECO:0007669"/>
    <property type="project" value="TreeGrafter"/>
</dbReference>
<dbReference type="Pfam" id="PF08443">
    <property type="entry name" value="RimK"/>
    <property type="match status" value="1"/>
</dbReference>
<dbReference type="AlphaFoldDB" id="A0A0G1HPF6"/>
<evidence type="ECO:0000259" key="2">
    <source>
        <dbReference type="PROSITE" id="PS50975"/>
    </source>
</evidence>
<accession>A0A0G1HPF6</accession>
<dbReference type="EMBL" id="LCIE01000025">
    <property type="protein sequence ID" value="KKT48533.1"/>
    <property type="molecule type" value="Genomic_DNA"/>
</dbReference>